<evidence type="ECO:0000256" key="6">
    <source>
        <dbReference type="ARBA" id="ARBA00022723"/>
    </source>
</evidence>
<dbReference type="RefSeq" id="WP_160588604.1">
    <property type="nucleotide sequence ID" value="NZ_BMHN01000001.1"/>
</dbReference>
<evidence type="ECO:0000313" key="13">
    <source>
        <dbReference type="Proteomes" id="UP000470384"/>
    </source>
</evidence>
<comment type="similarity">
    <text evidence="3">In the N-terminal section; belongs to the NADH:flavin oxidoreductase/NADH oxidase family.</text>
</comment>
<dbReference type="EMBL" id="WXYQ01000009">
    <property type="protein sequence ID" value="NBG96550.1"/>
    <property type="molecule type" value="Genomic_DNA"/>
</dbReference>
<keyword evidence="8" id="KW-0408">Iron</keyword>
<evidence type="ECO:0000313" key="12">
    <source>
        <dbReference type="EMBL" id="NBG96550.1"/>
    </source>
</evidence>
<evidence type="ECO:0000256" key="7">
    <source>
        <dbReference type="ARBA" id="ARBA00023002"/>
    </source>
</evidence>
<dbReference type="CDD" id="cd02930">
    <property type="entry name" value="DCR_FMN"/>
    <property type="match status" value="1"/>
</dbReference>
<evidence type="ECO:0000256" key="1">
    <source>
        <dbReference type="ARBA" id="ARBA00001917"/>
    </source>
</evidence>
<sequence length="689" mass="74527">MSAHATDPSATKPGDTLYPTLFSPLDLGHTRIKNRALMGSMHTGLEEAEGGFERMAAYYAERARGGVGMIITGGISPNLEGGLGAKLSTSEEAAQHRLITDAVHEADPDVKICMQILHSGPLAPHEGCVAPSPVRSRIARFMPNELDADGIEKQLNDFANCAAKAKEAGYDGVEIIGSAGYLLSTFLVEKTNQRTDEYGGSYENRMRFPLEVVRRVRAAVGPDFIVIFRIAAMDMLQGGMSWDEIVMLAKRLEAEGVNIISTHFTWHESAVPTIATMVPRRAFSSVTGRLRKEVSVPCITSNRINMPDVAEQVLLDGDADIVSMARPMLADPDFVNKARDGRADEINTCIGCNQACLDHTFGGNQEVSCLVNPRACHETKLAYLPAKEKKKIAIIGAGPAGLAYADVAAQRGHDVTLYDAASEIGGQFNLAKKIPGKEEFYETLRYFNRMIEKHGIDLRLNTRVSAGMLQNEGFDEVIVATGIKPRTPEIEGITHPKAVSYIDVITGAKPVGKTVAIMGAGGIGFDVAELITHRGKSAALDIDIFAKEWGIDFKNHPRGGVTGVEPQVEAADRTVYLMQRKTTGVGKGLGKTTGWTHRLALHRRGVMMMNGVDYLRIDDDGLHILVGNEPKTLDVETVIICAGQEPLRDLYDELTEAGLNATLVGGAFEAMELDAKRAINQACYLAAAV</sequence>
<dbReference type="PANTHER" id="PTHR42917">
    <property type="entry name" value="2,4-DIENOYL-COA REDUCTASE"/>
    <property type="match status" value="1"/>
</dbReference>
<dbReference type="Pfam" id="PF00724">
    <property type="entry name" value="Oxidored_FMN"/>
    <property type="match status" value="1"/>
</dbReference>
<dbReference type="Proteomes" id="UP000470384">
    <property type="component" value="Unassembled WGS sequence"/>
</dbReference>
<dbReference type="InterPro" id="IPR013785">
    <property type="entry name" value="Aldolase_TIM"/>
</dbReference>
<dbReference type="Gene3D" id="3.20.20.70">
    <property type="entry name" value="Aldolase class I"/>
    <property type="match status" value="1"/>
</dbReference>
<evidence type="ECO:0000256" key="4">
    <source>
        <dbReference type="ARBA" id="ARBA00022630"/>
    </source>
</evidence>
<dbReference type="InterPro" id="IPR001155">
    <property type="entry name" value="OxRdtase_FMN_N"/>
</dbReference>
<keyword evidence="7" id="KW-0560">Oxidoreductase</keyword>
<dbReference type="SUPFAM" id="SSF51395">
    <property type="entry name" value="FMN-linked oxidoreductases"/>
    <property type="match status" value="1"/>
</dbReference>
<dbReference type="GO" id="GO:0051536">
    <property type="term" value="F:iron-sulfur cluster binding"/>
    <property type="evidence" value="ECO:0007669"/>
    <property type="project" value="UniProtKB-KW"/>
</dbReference>
<evidence type="ECO:0000259" key="10">
    <source>
        <dbReference type="Pfam" id="PF00724"/>
    </source>
</evidence>
<evidence type="ECO:0000256" key="5">
    <source>
        <dbReference type="ARBA" id="ARBA00022643"/>
    </source>
</evidence>
<dbReference type="GO" id="GO:0008670">
    <property type="term" value="F:2,4-dienoyl-CoA reductase (NADPH) activity"/>
    <property type="evidence" value="ECO:0007669"/>
    <property type="project" value="TreeGrafter"/>
</dbReference>
<comment type="cofactor">
    <cofactor evidence="1">
        <name>FMN</name>
        <dbReference type="ChEBI" id="CHEBI:58210"/>
    </cofactor>
</comment>
<dbReference type="SUPFAM" id="SSF51905">
    <property type="entry name" value="FAD/NAD(P)-binding domain"/>
    <property type="match status" value="1"/>
</dbReference>
<dbReference type="InterPro" id="IPR051793">
    <property type="entry name" value="NADH:flavin_oxidoreductase"/>
</dbReference>
<evidence type="ECO:0000256" key="8">
    <source>
        <dbReference type="ARBA" id="ARBA00023004"/>
    </source>
</evidence>
<dbReference type="GeneID" id="300654087"/>
<evidence type="ECO:0000256" key="3">
    <source>
        <dbReference type="ARBA" id="ARBA00011048"/>
    </source>
</evidence>
<reference evidence="12 13" key="1">
    <citation type="journal article" date="2016" name="Int. J. Syst. Evol. Microbiol.">
        <title>Pyruvatibacter mobilis gen. nov., sp. nov., a marine bacterium from the culture broth of Picochlorum sp. 122.</title>
        <authorList>
            <person name="Wang G."/>
            <person name="Tang M."/>
            <person name="Wu H."/>
            <person name="Dai S."/>
            <person name="Li T."/>
            <person name="Chen C."/>
            <person name="He H."/>
            <person name="Fan J."/>
            <person name="Xiang W."/>
            <person name="Li X."/>
        </authorList>
    </citation>
    <scope>NUCLEOTIDE SEQUENCE [LARGE SCALE GENOMIC DNA]</scope>
    <source>
        <strain evidence="12 13">GYP-11</strain>
    </source>
</reference>
<dbReference type="Pfam" id="PF07992">
    <property type="entry name" value="Pyr_redox_2"/>
    <property type="match status" value="1"/>
</dbReference>
<keyword evidence="4" id="KW-0285">Flavoprotein</keyword>
<dbReference type="GO" id="GO:0033543">
    <property type="term" value="P:fatty acid beta-oxidation, unsaturated, even number, reductase/isomerase pathway"/>
    <property type="evidence" value="ECO:0007669"/>
    <property type="project" value="TreeGrafter"/>
</dbReference>
<dbReference type="AlphaFoldDB" id="A0A845QEC5"/>
<keyword evidence="5" id="KW-0288">FMN</keyword>
<dbReference type="InterPro" id="IPR036188">
    <property type="entry name" value="FAD/NAD-bd_sf"/>
</dbReference>
<dbReference type="InterPro" id="IPR023753">
    <property type="entry name" value="FAD/NAD-binding_dom"/>
</dbReference>
<keyword evidence="13" id="KW-1185">Reference proteome</keyword>
<organism evidence="12 13">
    <name type="scientific">Pyruvatibacter mobilis</name>
    <dbReference type="NCBI Taxonomy" id="1712261"/>
    <lineage>
        <taxon>Bacteria</taxon>
        <taxon>Pseudomonadati</taxon>
        <taxon>Pseudomonadota</taxon>
        <taxon>Alphaproteobacteria</taxon>
        <taxon>Hyphomicrobiales</taxon>
        <taxon>Parvibaculaceae</taxon>
        <taxon>Pyruvatibacter</taxon>
    </lineage>
</organism>
<feature type="domain" description="FAD/NAD(P)-binding" evidence="11">
    <location>
        <begin position="391"/>
        <end position="660"/>
    </location>
</feature>
<evidence type="ECO:0000259" key="11">
    <source>
        <dbReference type="Pfam" id="PF07992"/>
    </source>
</evidence>
<name>A0A845QEC5_9HYPH</name>
<dbReference type="GO" id="GO:0046872">
    <property type="term" value="F:metal ion binding"/>
    <property type="evidence" value="ECO:0007669"/>
    <property type="project" value="UniProtKB-KW"/>
</dbReference>
<dbReference type="Gene3D" id="3.50.50.60">
    <property type="entry name" value="FAD/NAD(P)-binding domain"/>
    <property type="match status" value="1"/>
</dbReference>
<keyword evidence="6" id="KW-0479">Metal-binding</keyword>
<dbReference type="Gene3D" id="3.40.50.720">
    <property type="entry name" value="NAD(P)-binding Rossmann-like Domain"/>
    <property type="match status" value="1"/>
</dbReference>
<protein>
    <submittedName>
        <fullName evidence="12">FAD-dependent oxidoreductase</fullName>
    </submittedName>
</protein>
<proteinExistence type="inferred from homology"/>
<dbReference type="GO" id="GO:0010181">
    <property type="term" value="F:FMN binding"/>
    <property type="evidence" value="ECO:0007669"/>
    <property type="project" value="InterPro"/>
</dbReference>
<dbReference type="PRINTS" id="PR00411">
    <property type="entry name" value="PNDRDTASEI"/>
</dbReference>
<dbReference type="OrthoDB" id="9804454at2"/>
<feature type="domain" description="NADH:flavin oxidoreductase/NADH oxidase N-terminal" evidence="10">
    <location>
        <begin position="21"/>
        <end position="345"/>
    </location>
</feature>
<dbReference type="PRINTS" id="PR00368">
    <property type="entry name" value="FADPNR"/>
</dbReference>
<dbReference type="PANTHER" id="PTHR42917:SF2">
    <property type="entry name" value="2,4-DIENOYL-COA REDUCTASE [(2E)-ENOYL-COA-PRODUCING]"/>
    <property type="match status" value="1"/>
</dbReference>
<keyword evidence="9" id="KW-0411">Iron-sulfur</keyword>
<gene>
    <name evidence="12" type="ORF">GTQ45_12475</name>
</gene>
<accession>A0A845QEC5</accession>
<comment type="cofactor">
    <cofactor evidence="2">
        <name>[4Fe-4S] cluster</name>
        <dbReference type="ChEBI" id="CHEBI:49883"/>
    </cofactor>
</comment>
<comment type="caution">
    <text evidence="12">The sequence shown here is derived from an EMBL/GenBank/DDBJ whole genome shotgun (WGS) entry which is preliminary data.</text>
</comment>
<evidence type="ECO:0000256" key="9">
    <source>
        <dbReference type="ARBA" id="ARBA00023014"/>
    </source>
</evidence>
<evidence type="ECO:0000256" key="2">
    <source>
        <dbReference type="ARBA" id="ARBA00001966"/>
    </source>
</evidence>